<feature type="transmembrane region" description="Helical" evidence="5">
    <location>
        <begin position="409"/>
        <end position="429"/>
    </location>
</feature>
<dbReference type="InterPro" id="IPR051328">
    <property type="entry name" value="T7SS_ABC-Transporter"/>
</dbReference>
<keyword evidence="2 5" id="KW-0812">Transmembrane</keyword>
<organism evidence="6 7">
    <name type="scientific">Microbacterium schleiferi</name>
    <dbReference type="NCBI Taxonomy" id="69362"/>
    <lineage>
        <taxon>Bacteria</taxon>
        <taxon>Bacillati</taxon>
        <taxon>Actinomycetota</taxon>
        <taxon>Actinomycetes</taxon>
        <taxon>Micrococcales</taxon>
        <taxon>Microbacteriaceae</taxon>
        <taxon>Microbacterium</taxon>
    </lineage>
</organism>
<proteinExistence type="predicted"/>
<evidence type="ECO:0000256" key="4">
    <source>
        <dbReference type="ARBA" id="ARBA00023136"/>
    </source>
</evidence>
<keyword evidence="4 5" id="KW-0472">Membrane</keyword>
<feature type="transmembrane region" description="Helical" evidence="5">
    <location>
        <begin position="482"/>
        <end position="502"/>
    </location>
</feature>
<gene>
    <name evidence="6" type="ORF">IT882_12510</name>
</gene>
<feature type="transmembrane region" description="Helical" evidence="5">
    <location>
        <begin position="509"/>
        <end position="530"/>
    </location>
</feature>
<sequence>MGAAALLSWSVTDRADRVGEVPVAIVNDDEIVTGDTPMAAGRALSSALVHPEDDTFGLGWTLTSAEDAADGLAAGEYYAVLTIPEDFSQSVLSVGTDAPTSAEVTLETNPAASAVGALAAEAVTLAATQTLGEQVTDAFVTQTIAGMNSISQSLTDAADGAEQLASGAGQLADGTATLADSSAQLASGLSQAATGTQSLATGTQQTASASSTLASSAGQLAGGASQLASGSSSVSAAASGVAGGSQQLSSSLASLAATCPAVSSSPQFCASLSASAQAAATLASSATQTAGGAATAASAAASLASGASQLAAGTAQLAGGAAQVADGAAQAAAGVSSAASGASQLAGGADTLAGAATELAGGTESLADGLAEGAAQVPVTSDEDAETLASVVTTPVTVATDATSSADGWLAATIAALVLWLGSLATLVAGRRVYSRASLDSPASTGRLSWLLLRPRLAIAGIQALVTVGVIGMFGLPLTAAVGFTGVALLAAGCFTLLASALDGAWGRWGLVGFGILTAAQAASSAVLPLQTAPPVFGTLNQLLPGTAFTSLAASLAGDPDGSSALGAITVLLVWSVLGAVGVRWGIRRRRALTGSRRSAITVAGGAVAAQPVAG</sequence>
<name>A0A7S8MVI5_9MICO</name>
<keyword evidence="3 5" id="KW-1133">Transmembrane helix</keyword>
<reference evidence="6 7" key="1">
    <citation type="submission" date="2020-11" db="EMBL/GenBank/DDBJ databases">
        <title>Amino acid is mineralized and recycled by bacteria in oceanic microbiome.</title>
        <authorList>
            <person name="Zheng L.Y."/>
        </authorList>
    </citation>
    <scope>NUCLEOTIDE SEQUENCE [LARGE SCALE GENOMIC DNA]</scope>
    <source>
        <strain evidence="6 7">A32-1</strain>
    </source>
</reference>
<evidence type="ECO:0000256" key="3">
    <source>
        <dbReference type="ARBA" id="ARBA00022989"/>
    </source>
</evidence>
<dbReference type="InterPro" id="IPR011049">
    <property type="entry name" value="Serralysin-like_metalloprot_C"/>
</dbReference>
<dbReference type="PANTHER" id="PTHR43077:SF10">
    <property type="entry name" value="TRANSPORT PERMEASE PROTEIN"/>
    <property type="match status" value="1"/>
</dbReference>
<dbReference type="NCBIfam" id="TIGR03057">
    <property type="entry name" value="xxxLxxG_by_4"/>
    <property type="match status" value="3"/>
</dbReference>
<evidence type="ECO:0000256" key="5">
    <source>
        <dbReference type="SAM" id="Phobius"/>
    </source>
</evidence>
<keyword evidence="7" id="KW-1185">Reference proteome</keyword>
<protein>
    <recommendedName>
        <fullName evidence="8">YhgE/Pip domain-containing protein</fullName>
    </recommendedName>
</protein>
<feature type="transmembrane region" description="Helical" evidence="5">
    <location>
        <begin position="565"/>
        <end position="587"/>
    </location>
</feature>
<dbReference type="Proteomes" id="UP000594480">
    <property type="component" value="Chromosome"/>
</dbReference>
<evidence type="ECO:0008006" key="8">
    <source>
        <dbReference type="Google" id="ProtNLM"/>
    </source>
</evidence>
<evidence type="ECO:0000313" key="6">
    <source>
        <dbReference type="EMBL" id="QPE04034.1"/>
    </source>
</evidence>
<evidence type="ECO:0000313" key="7">
    <source>
        <dbReference type="Proteomes" id="UP000594480"/>
    </source>
</evidence>
<dbReference type="PANTHER" id="PTHR43077">
    <property type="entry name" value="TRANSPORT PERMEASE YVFS-RELATED"/>
    <property type="match status" value="1"/>
</dbReference>
<feature type="transmembrane region" description="Helical" evidence="5">
    <location>
        <begin position="457"/>
        <end position="476"/>
    </location>
</feature>
<dbReference type="GO" id="GO:0016020">
    <property type="term" value="C:membrane"/>
    <property type="evidence" value="ECO:0007669"/>
    <property type="project" value="UniProtKB-SubCell"/>
</dbReference>
<dbReference type="KEGG" id="msf:IT882_12510"/>
<dbReference type="InterPro" id="IPR023908">
    <property type="entry name" value="xxxLxxG_rpt"/>
</dbReference>
<evidence type="ECO:0000256" key="2">
    <source>
        <dbReference type="ARBA" id="ARBA00022692"/>
    </source>
</evidence>
<dbReference type="AlphaFoldDB" id="A0A7S8MVI5"/>
<comment type="subcellular location">
    <subcellularLocation>
        <location evidence="1">Membrane</location>
        <topology evidence="1">Multi-pass membrane protein</topology>
    </subcellularLocation>
</comment>
<accession>A0A7S8MVI5</accession>
<evidence type="ECO:0000256" key="1">
    <source>
        <dbReference type="ARBA" id="ARBA00004141"/>
    </source>
</evidence>
<dbReference type="SUPFAM" id="SSF101967">
    <property type="entry name" value="Adhesin YadA, collagen-binding domain"/>
    <property type="match status" value="2"/>
</dbReference>
<dbReference type="Gene3D" id="3.40.1710.10">
    <property type="entry name" value="abc type-2 transporter like domain"/>
    <property type="match status" value="1"/>
</dbReference>
<dbReference type="EMBL" id="CP064760">
    <property type="protein sequence ID" value="QPE04034.1"/>
    <property type="molecule type" value="Genomic_DNA"/>
</dbReference>